<comment type="caution">
    <text evidence="4">The sequence shown here is derived from an EMBL/GenBank/DDBJ whole genome shotgun (WGS) entry which is preliminary data.</text>
</comment>
<feature type="domain" description="Aldehyde dehydrogenase" evidence="3">
    <location>
        <begin position="13"/>
        <end position="97"/>
    </location>
</feature>
<dbReference type="InterPro" id="IPR050485">
    <property type="entry name" value="Proline_metab_enzyme"/>
</dbReference>
<reference evidence="5" key="1">
    <citation type="journal article" date="2019" name="Int. J. Syst. Evol. Microbiol.">
        <title>The Global Catalogue of Microorganisms (GCM) 10K type strain sequencing project: providing services to taxonomists for standard genome sequencing and annotation.</title>
        <authorList>
            <consortium name="The Broad Institute Genomics Platform"/>
            <consortium name="The Broad Institute Genome Sequencing Center for Infectious Disease"/>
            <person name="Wu L."/>
            <person name="Ma J."/>
        </authorList>
    </citation>
    <scope>NUCLEOTIDE SEQUENCE [LARGE SCALE GENOMIC DNA]</scope>
    <source>
        <strain evidence="5">NBRC 108730</strain>
    </source>
</reference>
<accession>A0ABQ6JNR2</accession>
<gene>
    <name evidence="4" type="ORF">GCM10025868_37220</name>
</gene>
<dbReference type="PANTHER" id="PTHR42862">
    <property type="entry name" value="DELTA-1-PYRROLINE-5-CARBOXYLATE DEHYDROGENASE 1, ISOFORM A-RELATED"/>
    <property type="match status" value="1"/>
</dbReference>
<dbReference type="Gene3D" id="3.40.605.10">
    <property type="entry name" value="Aldehyde Dehydrogenase, Chain A, domain 1"/>
    <property type="match status" value="1"/>
</dbReference>
<organism evidence="4 5">
    <name type="scientific">Angustibacter aerolatus</name>
    <dbReference type="NCBI Taxonomy" id="1162965"/>
    <lineage>
        <taxon>Bacteria</taxon>
        <taxon>Bacillati</taxon>
        <taxon>Actinomycetota</taxon>
        <taxon>Actinomycetes</taxon>
        <taxon>Kineosporiales</taxon>
        <taxon>Kineosporiaceae</taxon>
    </lineage>
</organism>
<evidence type="ECO:0000313" key="4">
    <source>
        <dbReference type="EMBL" id="GMA88472.1"/>
    </source>
</evidence>
<dbReference type="Pfam" id="PF00171">
    <property type="entry name" value="Aldedh"/>
    <property type="match status" value="1"/>
</dbReference>
<evidence type="ECO:0000313" key="5">
    <source>
        <dbReference type="Proteomes" id="UP001157017"/>
    </source>
</evidence>
<dbReference type="Proteomes" id="UP001157017">
    <property type="component" value="Unassembled WGS sequence"/>
</dbReference>
<dbReference type="PANTHER" id="PTHR42862:SF1">
    <property type="entry name" value="DELTA-1-PYRROLINE-5-CARBOXYLATE DEHYDROGENASE 2, ISOFORM A-RELATED"/>
    <property type="match status" value="1"/>
</dbReference>
<dbReference type="InterPro" id="IPR015590">
    <property type="entry name" value="Aldehyde_DH_dom"/>
</dbReference>
<keyword evidence="2" id="KW-0520">NAD</keyword>
<sequence length="123" mass="13017">MTIGGEQRLGGGRSVDVVQPHARHHVLGTLGTATRADARAAVDAAKAAAPAWRSLPFDERAAVLLRAAALLSGPWRQTLNAATMLGQSKTAYQAEIDAACEPGRLLAVQRRVRPAACSRRSPR</sequence>
<proteinExistence type="predicted"/>
<dbReference type="SUPFAM" id="SSF53720">
    <property type="entry name" value="ALDH-like"/>
    <property type="match status" value="1"/>
</dbReference>
<evidence type="ECO:0000256" key="1">
    <source>
        <dbReference type="ARBA" id="ARBA00023002"/>
    </source>
</evidence>
<dbReference type="InterPro" id="IPR016162">
    <property type="entry name" value="Ald_DH_N"/>
</dbReference>
<protein>
    <recommendedName>
        <fullName evidence="3">Aldehyde dehydrogenase domain-containing protein</fullName>
    </recommendedName>
</protein>
<evidence type="ECO:0000259" key="3">
    <source>
        <dbReference type="Pfam" id="PF00171"/>
    </source>
</evidence>
<keyword evidence="1" id="KW-0560">Oxidoreductase</keyword>
<dbReference type="InterPro" id="IPR016161">
    <property type="entry name" value="Ald_DH/histidinol_DH"/>
</dbReference>
<evidence type="ECO:0000256" key="2">
    <source>
        <dbReference type="ARBA" id="ARBA00023027"/>
    </source>
</evidence>
<name>A0ABQ6JNR2_9ACTN</name>
<keyword evidence="5" id="KW-1185">Reference proteome</keyword>
<dbReference type="EMBL" id="BSUZ01000001">
    <property type="protein sequence ID" value="GMA88472.1"/>
    <property type="molecule type" value="Genomic_DNA"/>
</dbReference>